<proteinExistence type="predicted"/>
<evidence type="ECO:0000313" key="1">
    <source>
        <dbReference type="EMBL" id="GFY58898.1"/>
    </source>
</evidence>
<dbReference type="AlphaFoldDB" id="A0A8X6XRK0"/>
<keyword evidence="2" id="KW-1185">Reference proteome</keyword>
<accession>A0A8X6XRK0</accession>
<dbReference type="EMBL" id="BMAV01012328">
    <property type="protein sequence ID" value="GFY58898.1"/>
    <property type="molecule type" value="Genomic_DNA"/>
</dbReference>
<dbReference type="Proteomes" id="UP000886998">
    <property type="component" value="Unassembled WGS sequence"/>
</dbReference>
<protein>
    <submittedName>
        <fullName evidence="1">Uncharacterized protein</fullName>
    </submittedName>
</protein>
<evidence type="ECO:0000313" key="2">
    <source>
        <dbReference type="Proteomes" id="UP000886998"/>
    </source>
</evidence>
<comment type="caution">
    <text evidence="1">The sequence shown here is derived from an EMBL/GenBank/DDBJ whole genome shotgun (WGS) entry which is preliminary data.</text>
</comment>
<sequence>MPLMKYLLIARSLLMKKSLSQRIDSWTRPKRTFSLDRSPSKRNERSFLAVQSVADCLLQMVSSDDKTDRVAPALFPGHPLNRSSPPFYHRNAFETKAKNDFHSSLLKCRVR</sequence>
<gene>
    <name evidence="1" type="ORF">TNIN_297771</name>
</gene>
<reference evidence="1" key="1">
    <citation type="submission" date="2020-08" db="EMBL/GenBank/DDBJ databases">
        <title>Multicomponent nature underlies the extraordinary mechanical properties of spider dragline silk.</title>
        <authorList>
            <person name="Kono N."/>
            <person name="Nakamura H."/>
            <person name="Mori M."/>
            <person name="Yoshida Y."/>
            <person name="Ohtoshi R."/>
            <person name="Malay A.D."/>
            <person name="Moran D.A.P."/>
            <person name="Tomita M."/>
            <person name="Numata K."/>
            <person name="Arakawa K."/>
        </authorList>
    </citation>
    <scope>NUCLEOTIDE SEQUENCE</scope>
</reference>
<name>A0A8X6XRK0_9ARAC</name>
<organism evidence="1 2">
    <name type="scientific">Trichonephila inaurata madagascariensis</name>
    <dbReference type="NCBI Taxonomy" id="2747483"/>
    <lineage>
        <taxon>Eukaryota</taxon>
        <taxon>Metazoa</taxon>
        <taxon>Ecdysozoa</taxon>
        <taxon>Arthropoda</taxon>
        <taxon>Chelicerata</taxon>
        <taxon>Arachnida</taxon>
        <taxon>Araneae</taxon>
        <taxon>Araneomorphae</taxon>
        <taxon>Entelegynae</taxon>
        <taxon>Araneoidea</taxon>
        <taxon>Nephilidae</taxon>
        <taxon>Trichonephila</taxon>
        <taxon>Trichonephila inaurata</taxon>
    </lineage>
</organism>